<dbReference type="Proteomes" id="UP000255334">
    <property type="component" value="Unassembled WGS sequence"/>
</dbReference>
<sequence length="110" mass="12403">MCSTTPELTLSAPYRQAQRLLAIWLERDRIQARRQAFALRTAVAALNATERHSLSRWLAWLCVAGASQGESILGRIRQLDDMLGKSTFDALSRLPVSVPFLVVRQHWKSA</sequence>
<gene>
    <name evidence="1" type="ORF">DWU99_18800</name>
</gene>
<proteinExistence type="predicted"/>
<protein>
    <submittedName>
        <fullName evidence="1">Uncharacterized protein</fullName>
    </submittedName>
</protein>
<evidence type="ECO:0000313" key="2">
    <source>
        <dbReference type="Proteomes" id="UP000255334"/>
    </source>
</evidence>
<reference evidence="1 2" key="1">
    <citation type="submission" date="2018-07" db="EMBL/GenBank/DDBJ databases">
        <title>Dyella monticola sp. nov. and Dyella psychrodurans sp. nov. isolated from monsoon evergreen broad-leaved forest soil of Dinghu Mountain, China.</title>
        <authorList>
            <person name="Gao Z."/>
            <person name="Qiu L."/>
        </authorList>
    </citation>
    <scope>NUCLEOTIDE SEQUENCE [LARGE SCALE GENOMIC DNA]</scope>
    <source>
        <strain evidence="1 2">4MSK11</strain>
    </source>
</reference>
<accession>A0A370WX21</accession>
<name>A0A370WX21_9GAMM</name>
<dbReference type="AlphaFoldDB" id="A0A370WX21"/>
<comment type="caution">
    <text evidence="1">The sequence shown here is derived from an EMBL/GenBank/DDBJ whole genome shotgun (WGS) entry which is preliminary data.</text>
</comment>
<dbReference type="EMBL" id="QRBF01000009">
    <property type="protein sequence ID" value="RDS80630.1"/>
    <property type="molecule type" value="Genomic_DNA"/>
</dbReference>
<evidence type="ECO:0000313" key="1">
    <source>
        <dbReference type="EMBL" id="RDS80630.1"/>
    </source>
</evidence>
<organism evidence="1 2">
    <name type="scientific">Dyella psychrodurans</name>
    <dbReference type="NCBI Taxonomy" id="1927960"/>
    <lineage>
        <taxon>Bacteria</taxon>
        <taxon>Pseudomonadati</taxon>
        <taxon>Pseudomonadota</taxon>
        <taxon>Gammaproteobacteria</taxon>
        <taxon>Lysobacterales</taxon>
        <taxon>Rhodanobacteraceae</taxon>
        <taxon>Dyella</taxon>
    </lineage>
</organism>
<keyword evidence="2" id="KW-1185">Reference proteome</keyword>